<comment type="caution">
    <text evidence="1">The sequence shown here is derived from an EMBL/GenBank/DDBJ whole genome shotgun (WGS) entry which is preliminary data.</text>
</comment>
<gene>
    <name evidence="1" type="ORF">PoB_003271100</name>
</gene>
<organism evidence="1 2">
    <name type="scientific">Plakobranchus ocellatus</name>
    <dbReference type="NCBI Taxonomy" id="259542"/>
    <lineage>
        <taxon>Eukaryota</taxon>
        <taxon>Metazoa</taxon>
        <taxon>Spiralia</taxon>
        <taxon>Lophotrochozoa</taxon>
        <taxon>Mollusca</taxon>
        <taxon>Gastropoda</taxon>
        <taxon>Heterobranchia</taxon>
        <taxon>Euthyneura</taxon>
        <taxon>Panpulmonata</taxon>
        <taxon>Sacoglossa</taxon>
        <taxon>Placobranchoidea</taxon>
        <taxon>Plakobranchidae</taxon>
        <taxon>Plakobranchus</taxon>
    </lineage>
</organism>
<keyword evidence="2" id="KW-1185">Reference proteome</keyword>
<protein>
    <submittedName>
        <fullName evidence="1">Uncharacterized protein</fullName>
    </submittedName>
</protein>
<reference evidence="1 2" key="1">
    <citation type="journal article" date="2021" name="Elife">
        <title>Chloroplast acquisition without the gene transfer in kleptoplastic sea slugs, Plakobranchus ocellatus.</title>
        <authorList>
            <person name="Maeda T."/>
            <person name="Takahashi S."/>
            <person name="Yoshida T."/>
            <person name="Shimamura S."/>
            <person name="Takaki Y."/>
            <person name="Nagai Y."/>
            <person name="Toyoda A."/>
            <person name="Suzuki Y."/>
            <person name="Arimoto A."/>
            <person name="Ishii H."/>
            <person name="Satoh N."/>
            <person name="Nishiyama T."/>
            <person name="Hasebe M."/>
            <person name="Maruyama T."/>
            <person name="Minagawa J."/>
            <person name="Obokata J."/>
            <person name="Shigenobu S."/>
        </authorList>
    </citation>
    <scope>NUCLEOTIDE SEQUENCE [LARGE SCALE GENOMIC DNA]</scope>
</reference>
<name>A0AAV4A4N5_9GAST</name>
<accession>A0AAV4A4N5</accession>
<sequence>MASNCLAAYTVLYLVNLGIRLLRVFLDTLRFALVNHGYAEGNGTLKNLAPPDLLFDQWFLDTLRFALVNHGYAEGNGTLKNLAPPDLLFDQCSWTLYDSHL</sequence>
<dbReference type="EMBL" id="BLXT01003766">
    <property type="protein sequence ID" value="GFO06206.1"/>
    <property type="molecule type" value="Genomic_DNA"/>
</dbReference>
<evidence type="ECO:0000313" key="1">
    <source>
        <dbReference type="EMBL" id="GFO06206.1"/>
    </source>
</evidence>
<dbReference type="Proteomes" id="UP000735302">
    <property type="component" value="Unassembled WGS sequence"/>
</dbReference>
<evidence type="ECO:0000313" key="2">
    <source>
        <dbReference type="Proteomes" id="UP000735302"/>
    </source>
</evidence>
<proteinExistence type="predicted"/>
<dbReference type="AlphaFoldDB" id="A0AAV4A4N5"/>